<evidence type="ECO:0000313" key="1">
    <source>
        <dbReference type="EMBL" id="KAI4367686.1"/>
    </source>
</evidence>
<sequence>MAWRQVSCLSSLLFFVTLLAVFLNVVEFCNAGKTSNFIRKYPSTDLPFDADVFAEPPGHNAPQQVHITQGNHDGRAMIVSWVYPFKGLYITIGDGGNIEGLAFSMTNPQPEYSVYREASFGHGIFDIKNRTHAYFSWNRNEDQYSTEADFHNRFWYDHVQESD</sequence>
<dbReference type="Proteomes" id="UP001057402">
    <property type="component" value="Chromosome 6"/>
</dbReference>
<keyword evidence="2" id="KW-1185">Reference proteome</keyword>
<protein>
    <submittedName>
        <fullName evidence="1">Uncharacterized protein</fullName>
    </submittedName>
</protein>
<dbReference type="EMBL" id="CM042885">
    <property type="protein sequence ID" value="KAI4367686.1"/>
    <property type="molecule type" value="Genomic_DNA"/>
</dbReference>
<proteinExistence type="predicted"/>
<evidence type="ECO:0000313" key="2">
    <source>
        <dbReference type="Proteomes" id="UP001057402"/>
    </source>
</evidence>
<name>A0ACB9QMY1_9MYRT</name>
<reference evidence="2" key="1">
    <citation type="journal article" date="2023" name="Front. Plant Sci.">
        <title>Chromosomal-level genome assembly of Melastoma candidum provides insights into trichome evolution.</title>
        <authorList>
            <person name="Zhong Y."/>
            <person name="Wu W."/>
            <person name="Sun C."/>
            <person name="Zou P."/>
            <person name="Liu Y."/>
            <person name="Dai S."/>
            <person name="Zhou R."/>
        </authorList>
    </citation>
    <scope>NUCLEOTIDE SEQUENCE [LARGE SCALE GENOMIC DNA]</scope>
</reference>
<accession>A0ACB9QMY1</accession>
<gene>
    <name evidence="1" type="ORF">MLD38_023394</name>
</gene>
<comment type="caution">
    <text evidence="1">The sequence shown here is derived from an EMBL/GenBank/DDBJ whole genome shotgun (WGS) entry which is preliminary data.</text>
</comment>
<organism evidence="1 2">
    <name type="scientific">Melastoma candidum</name>
    <dbReference type="NCBI Taxonomy" id="119954"/>
    <lineage>
        <taxon>Eukaryota</taxon>
        <taxon>Viridiplantae</taxon>
        <taxon>Streptophyta</taxon>
        <taxon>Embryophyta</taxon>
        <taxon>Tracheophyta</taxon>
        <taxon>Spermatophyta</taxon>
        <taxon>Magnoliopsida</taxon>
        <taxon>eudicotyledons</taxon>
        <taxon>Gunneridae</taxon>
        <taxon>Pentapetalae</taxon>
        <taxon>rosids</taxon>
        <taxon>malvids</taxon>
        <taxon>Myrtales</taxon>
        <taxon>Melastomataceae</taxon>
        <taxon>Melastomatoideae</taxon>
        <taxon>Melastomateae</taxon>
        <taxon>Melastoma</taxon>
    </lineage>
</organism>